<protein>
    <recommendedName>
        <fullName evidence="1">Reverse transcriptase domain-containing protein</fullName>
    </recommendedName>
</protein>
<dbReference type="Pfam" id="PF00078">
    <property type="entry name" value="RVT_1"/>
    <property type="match status" value="1"/>
</dbReference>
<keyword evidence="3" id="KW-1185">Reference proteome</keyword>
<dbReference type="PANTHER" id="PTHR19446">
    <property type="entry name" value="REVERSE TRANSCRIPTASES"/>
    <property type="match status" value="1"/>
</dbReference>
<accession>A0AAV4PHZ3</accession>
<sequence length="151" mass="17319">MPKDKAPGPDGLDDRILNLFYKLDPTKMLQLYNKCIMMGSFPTSFKYGEVILFNKPNKDPTIPSSYRPITLLPILGKCFEKLILNRLQFHYNSNNLIRKNQFGFRSGLSTEHALHNLVKKIYSNKARNFYTIIISIDIKGEHLTHCGGLLS</sequence>
<evidence type="ECO:0000313" key="2">
    <source>
        <dbReference type="EMBL" id="GIX96244.1"/>
    </source>
</evidence>
<dbReference type="AlphaFoldDB" id="A0AAV4PHZ3"/>
<name>A0AAV4PHZ3_CAEEX</name>
<proteinExistence type="predicted"/>
<evidence type="ECO:0000259" key="1">
    <source>
        <dbReference type="Pfam" id="PF00078"/>
    </source>
</evidence>
<dbReference type="Proteomes" id="UP001054945">
    <property type="component" value="Unassembled WGS sequence"/>
</dbReference>
<gene>
    <name evidence="2" type="primary">X975_25373</name>
    <name evidence="2" type="ORF">CEXT_209651</name>
</gene>
<feature type="domain" description="Reverse transcriptase" evidence="1">
    <location>
        <begin position="57"/>
        <end position="139"/>
    </location>
</feature>
<dbReference type="SUPFAM" id="SSF56672">
    <property type="entry name" value="DNA/RNA polymerases"/>
    <property type="match status" value="1"/>
</dbReference>
<dbReference type="InterPro" id="IPR000477">
    <property type="entry name" value="RT_dom"/>
</dbReference>
<dbReference type="EMBL" id="BPLR01004621">
    <property type="protein sequence ID" value="GIX96244.1"/>
    <property type="molecule type" value="Genomic_DNA"/>
</dbReference>
<organism evidence="2 3">
    <name type="scientific">Caerostris extrusa</name>
    <name type="common">Bark spider</name>
    <name type="synonym">Caerostris bankana</name>
    <dbReference type="NCBI Taxonomy" id="172846"/>
    <lineage>
        <taxon>Eukaryota</taxon>
        <taxon>Metazoa</taxon>
        <taxon>Ecdysozoa</taxon>
        <taxon>Arthropoda</taxon>
        <taxon>Chelicerata</taxon>
        <taxon>Arachnida</taxon>
        <taxon>Araneae</taxon>
        <taxon>Araneomorphae</taxon>
        <taxon>Entelegynae</taxon>
        <taxon>Araneoidea</taxon>
        <taxon>Araneidae</taxon>
        <taxon>Caerostris</taxon>
    </lineage>
</organism>
<dbReference type="InterPro" id="IPR043502">
    <property type="entry name" value="DNA/RNA_pol_sf"/>
</dbReference>
<evidence type="ECO:0000313" key="3">
    <source>
        <dbReference type="Proteomes" id="UP001054945"/>
    </source>
</evidence>
<comment type="caution">
    <text evidence="2">The sequence shown here is derived from an EMBL/GenBank/DDBJ whole genome shotgun (WGS) entry which is preliminary data.</text>
</comment>
<reference evidence="2 3" key="1">
    <citation type="submission" date="2021-06" db="EMBL/GenBank/DDBJ databases">
        <title>Caerostris extrusa draft genome.</title>
        <authorList>
            <person name="Kono N."/>
            <person name="Arakawa K."/>
        </authorList>
    </citation>
    <scope>NUCLEOTIDE SEQUENCE [LARGE SCALE GENOMIC DNA]</scope>
</reference>
<dbReference type="GO" id="GO:0071897">
    <property type="term" value="P:DNA biosynthetic process"/>
    <property type="evidence" value="ECO:0007669"/>
    <property type="project" value="UniProtKB-ARBA"/>
</dbReference>